<organism evidence="3 4">
    <name type="scientific">Alteromonas arenosi</name>
    <dbReference type="NCBI Taxonomy" id="3055817"/>
    <lineage>
        <taxon>Bacteria</taxon>
        <taxon>Pseudomonadati</taxon>
        <taxon>Pseudomonadota</taxon>
        <taxon>Gammaproteobacteria</taxon>
        <taxon>Alteromonadales</taxon>
        <taxon>Alteromonadaceae</taxon>
        <taxon>Alteromonas/Salinimonas group</taxon>
        <taxon>Alteromonas</taxon>
    </lineage>
</organism>
<dbReference type="RefSeq" id="WP_289363525.1">
    <property type="nucleotide sequence ID" value="NZ_JAUCBP010000002.1"/>
</dbReference>
<gene>
    <name evidence="3" type="ORF">QTP81_02650</name>
</gene>
<evidence type="ECO:0000313" key="4">
    <source>
        <dbReference type="Proteomes" id="UP001234343"/>
    </source>
</evidence>
<dbReference type="NCBIfam" id="NF001266">
    <property type="entry name" value="PRK00228.1-1"/>
    <property type="match status" value="1"/>
</dbReference>
<dbReference type="Gene3D" id="3.40.1740.10">
    <property type="entry name" value="VC0467-like"/>
    <property type="match status" value="1"/>
</dbReference>
<evidence type="ECO:0000256" key="1">
    <source>
        <dbReference type="ARBA" id="ARBA00009600"/>
    </source>
</evidence>
<name>A0ABT7SU24_9ALTE</name>
<comment type="similarity">
    <text evidence="1 2">Belongs to the UPF0301 (AlgH) family.</text>
</comment>
<dbReference type="Proteomes" id="UP001234343">
    <property type="component" value="Unassembled WGS sequence"/>
</dbReference>
<dbReference type="InterPro" id="IPR003774">
    <property type="entry name" value="AlgH-like"/>
</dbReference>
<accession>A0ABT7SU24</accession>
<dbReference type="Pfam" id="PF02622">
    <property type="entry name" value="DUF179"/>
    <property type="match status" value="1"/>
</dbReference>
<comment type="caution">
    <text evidence="3">The sequence shown here is derived from an EMBL/GenBank/DDBJ whole genome shotgun (WGS) entry which is preliminary data.</text>
</comment>
<keyword evidence="4" id="KW-1185">Reference proteome</keyword>
<dbReference type="EMBL" id="JAUCBP010000002">
    <property type="protein sequence ID" value="MDM7859504.1"/>
    <property type="molecule type" value="Genomic_DNA"/>
</dbReference>
<evidence type="ECO:0000313" key="3">
    <source>
        <dbReference type="EMBL" id="MDM7859504.1"/>
    </source>
</evidence>
<proteinExistence type="inferred from homology"/>
<dbReference type="PANTHER" id="PTHR30327:SF1">
    <property type="entry name" value="UPF0301 PROTEIN YQGE"/>
    <property type="match status" value="1"/>
</dbReference>
<dbReference type="SUPFAM" id="SSF143456">
    <property type="entry name" value="VC0467-like"/>
    <property type="match status" value="1"/>
</dbReference>
<protein>
    <recommendedName>
        <fullName evidence="2">UPF0301 protein QTP81_02650</fullName>
    </recommendedName>
</protein>
<dbReference type="HAMAP" id="MF_00758">
    <property type="entry name" value="UPF0301"/>
    <property type="match status" value="1"/>
</dbReference>
<evidence type="ECO:0000256" key="2">
    <source>
        <dbReference type="HAMAP-Rule" id="MF_00758"/>
    </source>
</evidence>
<dbReference type="PANTHER" id="PTHR30327">
    <property type="entry name" value="UNCHARACTERIZED PROTEIN YQGE"/>
    <property type="match status" value="1"/>
</dbReference>
<reference evidence="3 4" key="1">
    <citation type="submission" date="2023-06" db="EMBL/GenBank/DDBJ databases">
        <title>Alteromonas sp. ASW11-36 isolated from intertidal sand.</title>
        <authorList>
            <person name="Li Y."/>
        </authorList>
    </citation>
    <scope>NUCLEOTIDE SEQUENCE [LARGE SCALE GENOMIC DNA]</scope>
    <source>
        <strain evidence="3 4">ASW11-36</strain>
    </source>
</reference>
<sequence length="188" mass="20407">MTQAVTFENHFLIAMPSLDDPYFSRSLTYICEHNADGAMGLVINQPTNMDLKALMGQIDESLVVDEERGKQIVLAGGPVAQDRGFVLHSSQSGWSSSLALTPEIMVTTSKDILPALATEGGPSQSLLTLGYAGWQAGQLEQEIQENSWLTVEADTDIIFNTPIHKRWQAAVNKLGVDIWQLAPSAGHA</sequence>